<organism evidence="1 2">
    <name type="scientific">Streptomyces rubiginosohelvolus</name>
    <dbReference type="NCBI Taxonomy" id="67362"/>
    <lineage>
        <taxon>Bacteria</taxon>
        <taxon>Bacillati</taxon>
        <taxon>Actinomycetota</taxon>
        <taxon>Actinomycetes</taxon>
        <taxon>Kitasatosporales</taxon>
        <taxon>Streptomycetaceae</taxon>
        <taxon>Streptomyces</taxon>
    </lineage>
</organism>
<reference evidence="2" key="1">
    <citation type="journal article" date="2019" name="Int. J. Syst. Evol. Microbiol.">
        <title>The Global Catalogue of Microorganisms (GCM) 10K type strain sequencing project: providing services to taxonomists for standard genome sequencing and annotation.</title>
        <authorList>
            <consortium name="The Broad Institute Genomics Platform"/>
            <consortium name="The Broad Institute Genome Sequencing Center for Infectious Disease"/>
            <person name="Wu L."/>
            <person name="Ma J."/>
        </authorList>
    </citation>
    <scope>NUCLEOTIDE SEQUENCE [LARGE SCALE GENOMIC DNA]</scope>
    <source>
        <strain evidence="2">JCM 4602</strain>
    </source>
</reference>
<protein>
    <submittedName>
        <fullName evidence="1">Uncharacterized protein</fullName>
    </submittedName>
</protein>
<accession>A0ABQ3BQJ9</accession>
<proteinExistence type="predicted"/>
<name>A0ABQ3BQJ9_9ACTN</name>
<dbReference type="Pfam" id="PF19746">
    <property type="entry name" value="DUF6233"/>
    <property type="match status" value="1"/>
</dbReference>
<comment type="caution">
    <text evidence="1">The sequence shown here is derived from an EMBL/GenBank/DDBJ whole genome shotgun (WGS) entry which is preliminary data.</text>
</comment>
<evidence type="ECO:0000313" key="2">
    <source>
        <dbReference type="Proteomes" id="UP000624183"/>
    </source>
</evidence>
<dbReference type="InterPro" id="IPR046200">
    <property type="entry name" value="DUF6233"/>
</dbReference>
<evidence type="ECO:0000313" key="1">
    <source>
        <dbReference type="EMBL" id="GGZ51606.1"/>
    </source>
</evidence>
<keyword evidence="2" id="KW-1185">Reference proteome</keyword>
<sequence length="111" mass="12605">MNEREVSRLDLLRFLERVQERDLARTRAWIATEEQRRATAAARRPPPPPPDYVLEAGIGRERRPVAVHQGFCRPSDVRSRAITADDARRLIAADTDLACQFCRPDTALGLL</sequence>
<dbReference type="Proteomes" id="UP000624183">
    <property type="component" value="Unassembled WGS sequence"/>
</dbReference>
<gene>
    <name evidence="1" type="ORF">GCM10010328_27830</name>
</gene>
<dbReference type="EMBL" id="BMUW01000004">
    <property type="protein sequence ID" value="GGZ51606.1"/>
    <property type="molecule type" value="Genomic_DNA"/>
</dbReference>